<proteinExistence type="predicted"/>
<dbReference type="OrthoDB" id="1449669at2"/>
<dbReference type="AlphaFoldDB" id="A0A7K1GN07"/>
<keyword evidence="1" id="KW-1133">Transmembrane helix</keyword>
<feature type="transmembrane region" description="Helical" evidence="1">
    <location>
        <begin position="34"/>
        <end position="53"/>
    </location>
</feature>
<keyword evidence="1" id="KW-0472">Membrane</keyword>
<evidence type="ECO:0000256" key="1">
    <source>
        <dbReference type="SAM" id="Phobius"/>
    </source>
</evidence>
<protein>
    <submittedName>
        <fullName evidence="2">Uncharacterized protein</fullName>
    </submittedName>
</protein>
<comment type="caution">
    <text evidence="2">The sequence shown here is derived from an EMBL/GenBank/DDBJ whole genome shotgun (WGS) entry which is preliminary data.</text>
</comment>
<evidence type="ECO:0000313" key="3">
    <source>
        <dbReference type="Proteomes" id="UP000488936"/>
    </source>
</evidence>
<reference evidence="2 3" key="1">
    <citation type="journal article" date="2006" name="Int. J. Syst. Evol. Microbiol.">
        <title>Myroides pelagicus sp. nov., isolated from seawater in Thailand.</title>
        <authorList>
            <person name="Yoon J."/>
            <person name="Maneerat S."/>
            <person name="Kawai F."/>
            <person name="Yokota A."/>
        </authorList>
    </citation>
    <scope>NUCLEOTIDE SEQUENCE [LARGE SCALE GENOMIC DNA]</scope>
    <source>
        <strain evidence="2 3">SM1T</strain>
    </source>
</reference>
<dbReference type="RefSeq" id="WP_155036107.1">
    <property type="nucleotide sequence ID" value="NZ_JAYMMG010000020.1"/>
</dbReference>
<organism evidence="2 3">
    <name type="scientific">Myroides pelagicus</name>
    <dbReference type="NCBI Taxonomy" id="270914"/>
    <lineage>
        <taxon>Bacteria</taxon>
        <taxon>Pseudomonadati</taxon>
        <taxon>Bacteroidota</taxon>
        <taxon>Flavobacteriia</taxon>
        <taxon>Flavobacteriales</taxon>
        <taxon>Flavobacteriaceae</taxon>
        <taxon>Myroides</taxon>
    </lineage>
</organism>
<sequence>MNTLVKYSFFTIIYVVLTWFISDEVSCAFSGDEICLMNFVVKYVIFMALMIIYDKWIKKLIFKKK</sequence>
<gene>
    <name evidence="2" type="ORF">GJV77_09380</name>
</gene>
<accession>A0A7K1GN07</accession>
<dbReference type="EMBL" id="WMJY01000019">
    <property type="protein sequence ID" value="MTH30120.1"/>
    <property type="molecule type" value="Genomic_DNA"/>
</dbReference>
<feature type="transmembrane region" description="Helical" evidence="1">
    <location>
        <begin position="7"/>
        <end position="22"/>
    </location>
</feature>
<dbReference type="Proteomes" id="UP000488936">
    <property type="component" value="Unassembled WGS sequence"/>
</dbReference>
<name>A0A7K1GN07_9FLAO</name>
<keyword evidence="3" id="KW-1185">Reference proteome</keyword>
<keyword evidence="1" id="KW-0812">Transmembrane</keyword>
<evidence type="ECO:0000313" key="2">
    <source>
        <dbReference type="EMBL" id="MTH30120.1"/>
    </source>
</evidence>